<feature type="compositionally biased region" description="Polar residues" evidence="10">
    <location>
        <begin position="43"/>
        <end position="53"/>
    </location>
</feature>
<dbReference type="EC" id="2.4.1.-" evidence="9"/>
<feature type="compositionally biased region" description="Polar residues" evidence="10">
    <location>
        <begin position="266"/>
        <end position="278"/>
    </location>
</feature>
<dbReference type="PANTHER" id="PTHR11927:SF9">
    <property type="entry name" value="L-FUCOSYLTRANSFERASE"/>
    <property type="match status" value="1"/>
</dbReference>
<dbReference type="GO" id="GO:0005975">
    <property type="term" value="P:carbohydrate metabolic process"/>
    <property type="evidence" value="ECO:0007669"/>
    <property type="project" value="InterPro"/>
</dbReference>
<dbReference type="UniPathway" id="UPA00378"/>
<feature type="region of interest" description="Disordered" evidence="10">
    <location>
        <begin position="481"/>
        <end position="500"/>
    </location>
</feature>
<reference evidence="12" key="1">
    <citation type="submission" date="2021-02" db="EMBL/GenBank/DDBJ databases">
        <authorList>
            <person name="Nowell W R."/>
        </authorList>
    </citation>
    <scope>NUCLEOTIDE SEQUENCE</scope>
</reference>
<keyword evidence="9" id="KW-0333">Golgi apparatus</keyword>
<evidence type="ECO:0000256" key="9">
    <source>
        <dbReference type="RuleBase" id="RU363129"/>
    </source>
</evidence>
<protein>
    <recommendedName>
        <fullName evidence="9">L-Fucosyltransferase</fullName>
        <ecNumber evidence="9">2.4.1.-</ecNumber>
    </recommendedName>
</protein>
<evidence type="ECO:0000256" key="2">
    <source>
        <dbReference type="ARBA" id="ARBA00022676"/>
    </source>
</evidence>
<dbReference type="GO" id="GO:0032580">
    <property type="term" value="C:Golgi cisterna membrane"/>
    <property type="evidence" value="ECO:0007669"/>
    <property type="project" value="UniProtKB-SubCell"/>
</dbReference>
<feature type="region of interest" description="Disordered" evidence="10">
    <location>
        <begin position="416"/>
        <end position="443"/>
    </location>
</feature>
<evidence type="ECO:0000256" key="3">
    <source>
        <dbReference type="ARBA" id="ARBA00022679"/>
    </source>
</evidence>
<evidence type="ECO:0000259" key="11">
    <source>
        <dbReference type="PROSITE" id="PS51024"/>
    </source>
</evidence>
<dbReference type="InterPro" id="IPR038603">
    <property type="entry name" value="Znf_FCS_sf"/>
</dbReference>
<keyword evidence="4" id="KW-0479">Metal-binding</keyword>
<evidence type="ECO:0000313" key="12">
    <source>
        <dbReference type="EMBL" id="CAF1118878.1"/>
    </source>
</evidence>
<dbReference type="GO" id="GO:0008107">
    <property type="term" value="F:galactoside 2-alpha-L-fucosyltransferase activity"/>
    <property type="evidence" value="ECO:0007669"/>
    <property type="project" value="InterPro"/>
</dbReference>
<evidence type="ECO:0000256" key="4">
    <source>
        <dbReference type="ARBA" id="ARBA00022723"/>
    </source>
</evidence>
<dbReference type="CDD" id="cd11301">
    <property type="entry name" value="Fut1_Fut2_like"/>
    <property type="match status" value="1"/>
</dbReference>
<keyword evidence="9" id="KW-0325">Glycoprotein</keyword>
<feature type="region of interest" description="Disordered" evidence="10">
    <location>
        <begin position="1"/>
        <end position="53"/>
    </location>
</feature>
<comment type="similarity">
    <text evidence="9">Belongs to the glycosyltransferase 11 family.</text>
</comment>
<dbReference type="GO" id="GO:0008270">
    <property type="term" value="F:zinc ion binding"/>
    <property type="evidence" value="ECO:0007669"/>
    <property type="project" value="UniProtKB-KW"/>
</dbReference>
<accession>A0A814QEH7</accession>
<dbReference type="Proteomes" id="UP000663832">
    <property type="component" value="Unassembled WGS sequence"/>
</dbReference>
<comment type="caution">
    <text evidence="12">The sequence shown here is derived from an EMBL/GenBank/DDBJ whole genome shotgun (WGS) entry which is preliminary data.</text>
</comment>
<feature type="compositionally biased region" description="Low complexity" evidence="10">
    <location>
        <begin position="416"/>
        <end position="439"/>
    </location>
</feature>
<keyword evidence="9" id="KW-0735">Signal-anchor</keyword>
<evidence type="ECO:0000256" key="1">
    <source>
        <dbReference type="ARBA" id="ARBA00004123"/>
    </source>
</evidence>
<dbReference type="InterPro" id="IPR012313">
    <property type="entry name" value="Znf_FCS"/>
</dbReference>
<name>A0A814QEH7_9BILA</name>
<evidence type="ECO:0000256" key="6">
    <source>
        <dbReference type="ARBA" id="ARBA00022833"/>
    </source>
</evidence>
<comment type="pathway">
    <text evidence="9">Protein modification; protein glycosylation.</text>
</comment>
<keyword evidence="13" id="KW-1185">Reference proteome</keyword>
<keyword evidence="9" id="KW-0812">Transmembrane</keyword>
<dbReference type="PROSITE" id="PS51024">
    <property type="entry name" value="ZF_FCS"/>
    <property type="match status" value="1"/>
</dbReference>
<keyword evidence="5 8" id="KW-0863">Zinc-finger</keyword>
<sequence length="1001" mass="111377">METLAPTAPIKQTKRGSRTSQNNEHISRSPAKPATLLPRPSTGKPSTILPQPTQKPVVIGNQMAPLIPKPITTNGQVVKPSTTNHAQGFTTYLVVDGNQGQLVQVANDGPKPVTFRNQAGQILQATPITVVAPNNQPSVPSFQTNGDSSILSNPPQMNTFQQQQQTAVTSQLHQNTYQTVTTVRTSSLIDMQQTTLTNDTTQQLTGMSQIPTTSSLINDGNIISYQPTSILNGNTLSTHERDMSPVNNDNDSSLDDTSGLDSSTTQDPNLSLTLSQIARKSNHRHRRSSNSSSSKKKRGRPRLYERDPFTNKPIKSRSAHDPTELTIPNIASTTTTTLLMPGQTTTTTYNSLHPNNNNCTSLIFPTQPISHTTTIPVNNPSLLQQHQYSYPSLLNGGTTSSTNMLTVPTLNILSSNNTHTSSPSSYSYPSQSTTISTPTSLPPQSLPSIAPNNLSRPFIPPLTHTVENQVTIPLKNLQISSTISPTTSSPRSSTLASSTTVPNVVQLNPSPIKPLNQTPTNDIVVHYIGGFVIRESSHPFPTDEHDDTLKDLNLSNGKEKENHSFNDNNSDLGSDQLRCILCKKVDFSERFFNQEKRFCSKTCSTKSSKLAKTINGKKSQPEQIPIITNEPTRSIENTTSQTNINEQIPLPPDHGLPTDPIVPSIDVIIPKNQNISWEQNTKLKQNISSEQKIACIVYIKDRAGRFGNRMFLVASAYGLARLHSCHLYIELKIINELKSVFILDLSPLLISSSTFKSLTRNRSKPMSRISKDVVCDYITTLTRPNAIPPGTIFELEGHWQSYLHFAKYYEEIRQRIFVPSQSILKKVSNFFIEFYQRQLGYRPQFVLENHQSFKKQLSQLNSTTWIGIHVRRSDFVVSRFSSSDAYLFDAIKYYSARYPNAHFIVASDDRSYCEKLFRQQSNIFLTPETFSAGDDLVVLSLCEHSIITGGTFGWWIGYLAGGEVIHDKTYPSGCSRREYYYPPWFLIDGNVRAQENTEYIL</sequence>
<dbReference type="AlphaFoldDB" id="A0A814QEH7"/>
<feature type="compositionally biased region" description="Basic residues" evidence="10">
    <location>
        <begin position="280"/>
        <end position="301"/>
    </location>
</feature>
<keyword evidence="6" id="KW-0862">Zinc</keyword>
<dbReference type="InterPro" id="IPR002516">
    <property type="entry name" value="Glyco_trans_11"/>
</dbReference>
<gene>
    <name evidence="12" type="ORF">QVE165_LOCUS21281</name>
</gene>
<feature type="region of interest" description="Disordered" evidence="10">
    <location>
        <begin position="234"/>
        <end position="325"/>
    </location>
</feature>
<dbReference type="EMBL" id="CAJNOM010000136">
    <property type="protein sequence ID" value="CAF1118878.1"/>
    <property type="molecule type" value="Genomic_DNA"/>
</dbReference>
<keyword evidence="3 9" id="KW-0808">Transferase</keyword>
<keyword evidence="7" id="KW-0539">Nucleus</keyword>
<keyword evidence="2 9" id="KW-0328">Glycosyltransferase</keyword>
<evidence type="ECO:0000313" key="13">
    <source>
        <dbReference type="Proteomes" id="UP000663832"/>
    </source>
</evidence>
<feature type="compositionally biased region" description="Low complexity" evidence="10">
    <location>
        <begin position="247"/>
        <end position="265"/>
    </location>
</feature>
<evidence type="ECO:0000256" key="8">
    <source>
        <dbReference type="PROSITE-ProRule" id="PRU00367"/>
    </source>
</evidence>
<evidence type="ECO:0000256" key="5">
    <source>
        <dbReference type="ARBA" id="ARBA00022771"/>
    </source>
</evidence>
<organism evidence="12 13">
    <name type="scientific">Adineta steineri</name>
    <dbReference type="NCBI Taxonomy" id="433720"/>
    <lineage>
        <taxon>Eukaryota</taxon>
        <taxon>Metazoa</taxon>
        <taxon>Spiralia</taxon>
        <taxon>Gnathifera</taxon>
        <taxon>Rotifera</taxon>
        <taxon>Eurotatoria</taxon>
        <taxon>Bdelloidea</taxon>
        <taxon>Adinetida</taxon>
        <taxon>Adinetidae</taxon>
        <taxon>Adineta</taxon>
    </lineage>
</organism>
<comment type="subcellular location">
    <subcellularLocation>
        <location evidence="9">Golgi apparatus</location>
        <location evidence="9">Golgi stack membrane</location>
        <topology evidence="9">Single-pass type II membrane protein</topology>
    </subcellularLocation>
    <subcellularLocation>
        <location evidence="1">Nucleus</location>
    </subcellularLocation>
</comment>
<dbReference type="Pfam" id="PF01531">
    <property type="entry name" value="Glyco_transf_11"/>
    <property type="match status" value="1"/>
</dbReference>
<dbReference type="Gene3D" id="3.30.60.160">
    <property type="match status" value="1"/>
</dbReference>
<evidence type="ECO:0000256" key="10">
    <source>
        <dbReference type="SAM" id="MobiDB-lite"/>
    </source>
</evidence>
<evidence type="ECO:0000256" key="7">
    <source>
        <dbReference type="ARBA" id="ARBA00023242"/>
    </source>
</evidence>
<dbReference type="PANTHER" id="PTHR11927">
    <property type="entry name" value="GALACTOSIDE 2-L-FUCOSYLTRANSFERASE"/>
    <property type="match status" value="1"/>
</dbReference>
<dbReference type="OrthoDB" id="3226at2759"/>
<proteinExistence type="inferred from homology"/>
<dbReference type="GO" id="GO:0005634">
    <property type="term" value="C:nucleus"/>
    <property type="evidence" value="ECO:0007669"/>
    <property type="project" value="UniProtKB-SubCell"/>
</dbReference>
<feature type="domain" description="FCS-type" evidence="11">
    <location>
        <begin position="570"/>
        <end position="605"/>
    </location>
</feature>